<dbReference type="Gene3D" id="3.20.20.410">
    <property type="entry name" value="Protein of unknown function UPF0759"/>
    <property type="match status" value="1"/>
</dbReference>
<evidence type="ECO:0000313" key="1">
    <source>
        <dbReference type="EMBL" id="ADY00883.1"/>
    </source>
</evidence>
<dbReference type="PANTHER" id="PTHR30348:SF4">
    <property type="entry name" value="DUF72 DOMAIN-CONTAINING PROTEIN"/>
    <property type="match status" value="1"/>
</dbReference>
<dbReference type="Proteomes" id="UP000007485">
    <property type="component" value="Chromosome"/>
</dbReference>
<dbReference type="HOGENOM" id="CLU_1192595_0_0_2"/>
<proteinExistence type="predicted"/>
<reference evidence="1 2" key="1">
    <citation type="journal article" date="2011" name="J. Bacteriol.">
        <title>Complete genome sequence of 'Vulcanisaeta moutnovskia' strain 768-28, a novel member of the hyperthermophilic crenarchaeal genus vulcanisaeta.</title>
        <authorList>
            <person name="Gumerov V.M."/>
            <person name="Mardanov A.V."/>
            <person name="Beletsky A.V."/>
            <person name="Prokofeva M.I."/>
            <person name="Bonch-Osmolovskaya E.A."/>
            <person name="Ravin N.V."/>
            <person name="Skryabin K.G."/>
        </authorList>
    </citation>
    <scope>NUCLEOTIDE SEQUENCE [LARGE SCALE GENOMIC DNA]</scope>
    <source>
        <strain evidence="1 2">768-28</strain>
    </source>
</reference>
<dbReference type="EMBL" id="CP002529">
    <property type="protein sequence ID" value="ADY00883.1"/>
    <property type="molecule type" value="Genomic_DNA"/>
</dbReference>
<dbReference type="GeneID" id="10288324"/>
<gene>
    <name evidence="1" type="ordered locus">VMUT_0672</name>
</gene>
<evidence type="ECO:0008006" key="3">
    <source>
        <dbReference type="Google" id="ProtNLM"/>
    </source>
</evidence>
<sequence>MGTCGFPTARSRYYSLFRVVELQETFYDLPTQDKMSSLRGEAPADFQFAVKVLQGLTHTSDSPTWRKIKRARLTGNLSNYGLLRPTRENLELWDEFVNVTRSLNPVFYVFQTPPYMEVTEDSVRDVIEFFRTIGNGDRIGWEPRGLSYNNVNLLKKIFEETGIVHVVDPFKHEALVTRSIAYFRLHGIGKGEVNYSYKYTDDDLGRLKAIIDDTESSTVYVMFNNVHMLDDAIRFMKLIGK</sequence>
<dbReference type="InterPro" id="IPR002763">
    <property type="entry name" value="DUF72"/>
</dbReference>
<dbReference type="InterPro" id="IPR036520">
    <property type="entry name" value="UPF0759_sf"/>
</dbReference>
<name>F0QVN0_VULM7</name>
<dbReference type="STRING" id="985053.VMUT_0672"/>
<dbReference type="PANTHER" id="PTHR30348">
    <property type="entry name" value="UNCHARACTERIZED PROTEIN YECE"/>
    <property type="match status" value="1"/>
</dbReference>
<accession>F0QVN0</accession>
<dbReference type="eggNOG" id="arCOG04291">
    <property type="taxonomic scope" value="Archaea"/>
</dbReference>
<dbReference type="RefSeq" id="WP_013604046.1">
    <property type="nucleotide sequence ID" value="NC_015151.1"/>
</dbReference>
<protein>
    <recommendedName>
        <fullName evidence="3">DUF72 domain-containing protein</fullName>
    </recommendedName>
</protein>
<dbReference type="KEGG" id="vmo:VMUT_0672"/>
<dbReference type="AlphaFoldDB" id="F0QVN0"/>
<dbReference type="Pfam" id="PF01904">
    <property type="entry name" value="DUF72"/>
    <property type="match status" value="1"/>
</dbReference>
<keyword evidence="2" id="KW-1185">Reference proteome</keyword>
<evidence type="ECO:0000313" key="2">
    <source>
        <dbReference type="Proteomes" id="UP000007485"/>
    </source>
</evidence>
<dbReference type="SUPFAM" id="SSF117396">
    <property type="entry name" value="TM1631-like"/>
    <property type="match status" value="1"/>
</dbReference>
<organism evidence="1 2">
    <name type="scientific">Vulcanisaeta moutnovskia (strain 768-28)</name>
    <dbReference type="NCBI Taxonomy" id="985053"/>
    <lineage>
        <taxon>Archaea</taxon>
        <taxon>Thermoproteota</taxon>
        <taxon>Thermoprotei</taxon>
        <taxon>Thermoproteales</taxon>
        <taxon>Thermoproteaceae</taxon>
        <taxon>Vulcanisaeta</taxon>
    </lineage>
</organism>